<reference evidence="1" key="1">
    <citation type="journal article" date="2021" name="Proc. Natl. Acad. Sci. U.S.A.">
        <title>A Catalog of Tens of Thousands of Viruses from Human Metagenomes Reveals Hidden Associations with Chronic Diseases.</title>
        <authorList>
            <person name="Tisza M.J."/>
            <person name="Buck C.B."/>
        </authorList>
    </citation>
    <scope>NUCLEOTIDE SEQUENCE</scope>
    <source>
        <strain evidence="1">Ctx9V1</strain>
    </source>
</reference>
<name>A0A8S5RDV3_9VIRU</name>
<organism evidence="1">
    <name type="scientific">virus sp. ctx9V1</name>
    <dbReference type="NCBI Taxonomy" id="2828001"/>
    <lineage>
        <taxon>Viruses</taxon>
    </lineage>
</organism>
<sequence>MGSKAEGERTCECCLRRLWRLLWTMLIFKL</sequence>
<dbReference type="EMBL" id="BK059093">
    <property type="protein sequence ID" value="DAE29331.1"/>
    <property type="molecule type" value="Genomic_DNA"/>
</dbReference>
<proteinExistence type="predicted"/>
<accession>A0A8S5RDV3</accession>
<protein>
    <submittedName>
        <fullName evidence="1">Uncharacterized protein</fullName>
    </submittedName>
</protein>
<evidence type="ECO:0000313" key="1">
    <source>
        <dbReference type="EMBL" id="DAE29331.1"/>
    </source>
</evidence>